<gene>
    <name evidence="1" type="ORF">N5I07_11945</name>
</gene>
<dbReference type="AlphaFoldDB" id="A0AA42VCH1"/>
<sequence length="77" mass="8797">MRQKWFGGGMRLHFSKFKGVFCPVKGFVVMPVKVDAYKAFKYIELCYFYDALFGGSDWSFCGDFHFSAAKWPAGCAD</sequence>
<organism evidence="1 2">
    <name type="scientific">Aeromonas caviae</name>
    <name type="common">Aeromonas punctata</name>
    <dbReference type="NCBI Taxonomy" id="648"/>
    <lineage>
        <taxon>Bacteria</taxon>
        <taxon>Pseudomonadati</taxon>
        <taxon>Pseudomonadota</taxon>
        <taxon>Gammaproteobacteria</taxon>
        <taxon>Aeromonadales</taxon>
        <taxon>Aeromonadaceae</taxon>
        <taxon>Aeromonas</taxon>
    </lineage>
</organism>
<dbReference type="EMBL" id="JAOCFT010000001">
    <property type="protein sequence ID" value="MDH1898271.1"/>
    <property type="molecule type" value="Genomic_DNA"/>
</dbReference>
<name>A0AA42VCH1_AERCA</name>
<reference evidence="1" key="1">
    <citation type="submission" date="2022-09" db="EMBL/GenBank/DDBJ databases">
        <title>Intensive care unit water sources are persistently colonized with multi-drug resistant bacteria and are the site of extensive horizontal gene transfer of antibiotic resistance genes.</title>
        <authorList>
            <person name="Diorio-Toth L."/>
        </authorList>
    </citation>
    <scope>NUCLEOTIDE SEQUENCE</scope>
    <source>
        <strain evidence="1">GD03796</strain>
    </source>
</reference>
<protein>
    <submittedName>
        <fullName evidence="1">Uncharacterized protein</fullName>
    </submittedName>
</protein>
<evidence type="ECO:0000313" key="2">
    <source>
        <dbReference type="Proteomes" id="UP001160758"/>
    </source>
</evidence>
<proteinExistence type="predicted"/>
<accession>A0AA42VCH1</accession>
<comment type="caution">
    <text evidence="1">The sequence shown here is derived from an EMBL/GenBank/DDBJ whole genome shotgun (WGS) entry which is preliminary data.</text>
</comment>
<dbReference type="RefSeq" id="WP_162624604.1">
    <property type="nucleotide sequence ID" value="NZ_CAWNXP010000077.1"/>
</dbReference>
<evidence type="ECO:0000313" key="1">
    <source>
        <dbReference type="EMBL" id="MDH1898271.1"/>
    </source>
</evidence>
<dbReference type="Proteomes" id="UP001160758">
    <property type="component" value="Unassembled WGS sequence"/>
</dbReference>